<sequence length="91" mass="9770">MKGILEVSGDKEARCFADPLEATVDGQPVLIDRFSLPEGITIGDEVVVEDTPCGTEDQTGRFIHRVVSRKPIGGRLPTACPEPCRAFSLTG</sequence>
<proteinExistence type="predicted"/>
<dbReference type="EMBL" id="MHIH01000053">
    <property type="protein sequence ID" value="OGY47145.1"/>
    <property type="molecule type" value="Genomic_DNA"/>
</dbReference>
<protein>
    <submittedName>
        <fullName evidence="1">Uncharacterized protein</fullName>
    </submittedName>
</protein>
<gene>
    <name evidence="1" type="ORF">A3J62_01835</name>
</gene>
<accession>A0A1G1Y491</accession>
<name>A0A1G1Y491_9BACT</name>
<evidence type="ECO:0000313" key="2">
    <source>
        <dbReference type="Proteomes" id="UP000178747"/>
    </source>
</evidence>
<comment type="caution">
    <text evidence="1">The sequence shown here is derived from an EMBL/GenBank/DDBJ whole genome shotgun (WGS) entry which is preliminary data.</text>
</comment>
<evidence type="ECO:0000313" key="1">
    <source>
        <dbReference type="EMBL" id="OGY47145.1"/>
    </source>
</evidence>
<dbReference type="Proteomes" id="UP000178747">
    <property type="component" value="Unassembled WGS sequence"/>
</dbReference>
<organism evidence="1 2">
    <name type="scientific">Candidatus Buchananbacteria bacterium RIFCSPHIGHO2_02_FULL_38_8</name>
    <dbReference type="NCBI Taxonomy" id="1797538"/>
    <lineage>
        <taxon>Bacteria</taxon>
        <taxon>Candidatus Buchananiibacteriota</taxon>
    </lineage>
</organism>
<dbReference type="AlphaFoldDB" id="A0A1G1Y491"/>
<reference evidence="1 2" key="1">
    <citation type="journal article" date="2016" name="Nat. Commun.">
        <title>Thousands of microbial genomes shed light on interconnected biogeochemical processes in an aquifer system.</title>
        <authorList>
            <person name="Anantharaman K."/>
            <person name="Brown C.T."/>
            <person name="Hug L.A."/>
            <person name="Sharon I."/>
            <person name="Castelle C.J."/>
            <person name="Probst A.J."/>
            <person name="Thomas B.C."/>
            <person name="Singh A."/>
            <person name="Wilkins M.J."/>
            <person name="Karaoz U."/>
            <person name="Brodie E.L."/>
            <person name="Williams K.H."/>
            <person name="Hubbard S.S."/>
            <person name="Banfield J.F."/>
        </authorList>
    </citation>
    <scope>NUCLEOTIDE SEQUENCE [LARGE SCALE GENOMIC DNA]</scope>
</reference>